<dbReference type="AlphaFoldDB" id="A0A1G2TWI4"/>
<dbReference type="Proteomes" id="UP000177707">
    <property type="component" value="Unassembled WGS sequence"/>
</dbReference>
<dbReference type="EMBL" id="MHWB01000011">
    <property type="protein sequence ID" value="OHB01675.1"/>
    <property type="molecule type" value="Genomic_DNA"/>
</dbReference>
<evidence type="ECO:0000313" key="2">
    <source>
        <dbReference type="Proteomes" id="UP000177707"/>
    </source>
</evidence>
<dbReference type="InterPro" id="IPR036583">
    <property type="entry name" value="23S_rRNA_IVS_sf"/>
</dbReference>
<evidence type="ECO:0000313" key="1">
    <source>
        <dbReference type="EMBL" id="OHB01675.1"/>
    </source>
</evidence>
<protein>
    <recommendedName>
        <fullName evidence="3">Four helix bundle protein</fullName>
    </recommendedName>
</protein>
<sequence length="106" mass="12136">MPHIAKSHRQTIGTRVDKLLLNTLDLVFRASYSSGEKKIGLVIESIGQNDLAKFFLSVMWECKIIEDKKYIRISKTLVETGKMLFGWREYLQNKNPSGQKSFGENA</sequence>
<dbReference type="Gene3D" id="1.20.1440.60">
    <property type="entry name" value="23S rRNA-intervening sequence"/>
    <property type="match status" value="1"/>
</dbReference>
<evidence type="ECO:0008006" key="3">
    <source>
        <dbReference type="Google" id="ProtNLM"/>
    </source>
</evidence>
<dbReference type="InterPro" id="IPR055360">
    <property type="entry name" value="bAvd"/>
</dbReference>
<dbReference type="CDD" id="cd16376">
    <property type="entry name" value="Avd_like"/>
    <property type="match status" value="1"/>
</dbReference>
<proteinExistence type="predicted"/>
<organism evidence="1 2">
    <name type="scientific">Candidatus Zambryskibacteria bacterium RIFCSPLOWO2_01_FULL_39_39</name>
    <dbReference type="NCBI Taxonomy" id="1802758"/>
    <lineage>
        <taxon>Bacteria</taxon>
        <taxon>Candidatus Zambryskiibacteriota</taxon>
    </lineage>
</organism>
<reference evidence="1 2" key="1">
    <citation type="journal article" date="2016" name="Nat. Commun.">
        <title>Thousands of microbial genomes shed light on interconnected biogeochemical processes in an aquifer system.</title>
        <authorList>
            <person name="Anantharaman K."/>
            <person name="Brown C.T."/>
            <person name="Hug L.A."/>
            <person name="Sharon I."/>
            <person name="Castelle C.J."/>
            <person name="Probst A.J."/>
            <person name="Thomas B.C."/>
            <person name="Singh A."/>
            <person name="Wilkins M.J."/>
            <person name="Karaoz U."/>
            <person name="Brodie E.L."/>
            <person name="Williams K.H."/>
            <person name="Hubbard S.S."/>
            <person name="Banfield J.F."/>
        </authorList>
    </citation>
    <scope>NUCLEOTIDE SEQUENCE [LARGE SCALE GENOMIC DNA]</scope>
</reference>
<accession>A0A1G2TWI4</accession>
<gene>
    <name evidence="1" type="ORF">A3A96_03380</name>
</gene>
<comment type="caution">
    <text evidence="1">The sequence shown here is derived from an EMBL/GenBank/DDBJ whole genome shotgun (WGS) entry which is preliminary data.</text>
</comment>
<name>A0A1G2TWI4_9BACT</name>